<evidence type="ECO:0000256" key="4">
    <source>
        <dbReference type="ARBA" id="ARBA00022553"/>
    </source>
</evidence>
<evidence type="ECO:0000256" key="9">
    <source>
        <dbReference type="ARBA" id="ARBA00041175"/>
    </source>
</evidence>
<dbReference type="PANTHER" id="PTHR36203:SF1">
    <property type="entry name" value="ASCORBATE-SPECIFIC PTS SYSTEM EIIA COMPONENT"/>
    <property type="match status" value="1"/>
</dbReference>
<keyword evidence="2" id="KW-0813">Transport</keyword>
<evidence type="ECO:0000256" key="8">
    <source>
        <dbReference type="ARBA" id="ARBA00037387"/>
    </source>
</evidence>
<keyword evidence="7" id="KW-0418">Kinase</keyword>
<evidence type="ECO:0000313" key="13">
    <source>
        <dbReference type="Proteomes" id="UP000019091"/>
    </source>
</evidence>
<dbReference type="PROSITE" id="PS00372">
    <property type="entry name" value="PTS_EIIA_TYPE_2_HIS"/>
    <property type="match status" value="1"/>
</dbReference>
<evidence type="ECO:0000256" key="7">
    <source>
        <dbReference type="ARBA" id="ARBA00022777"/>
    </source>
</evidence>
<comment type="subcellular location">
    <subcellularLocation>
        <location evidence="1">Cytoplasm</location>
    </subcellularLocation>
</comment>
<evidence type="ECO:0000313" key="12">
    <source>
        <dbReference type="EMBL" id="AHG82734.1"/>
    </source>
</evidence>
<dbReference type="PROSITE" id="PS51094">
    <property type="entry name" value="PTS_EIIA_TYPE_2"/>
    <property type="match status" value="1"/>
</dbReference>
<evidence type="ECO:0000256" key="3">
    <source>
        <dbReference type="ARBA" id="ARBA00022490"/>
    </source>
</evidence>
<dbReference type="EMBL" id="CP006954">
    <property type="protein sequence ID" value="AHG82734.1"/>
    <property type="molecule type" value="Genomic_DNA"/>
</dbReference>
<evidence type="ECO:0000256" key="5">
    <source>
        <dbReference type="ARBA" id="ARBA00022679"/>
    </source>
</evidence>
<keyword evidence="5" id="KW-0808">Transferase</keyword>
<evidence type="ECO:0000256" key="6">
    <source>
        <dbReference type="ARBA" id="ARBA00022683"/>
    </source>
</evidence>
<keyword evidence="3" id="KW-0963">Cytoplasm</keyword>
<dbReference type="CDD" id="cd00211">
    <property type="entry name" value="PTS_IIA_fru"/>
    <property type="match status" value="1"/>
</dbReference>
<dbReference type="InterPro" id="IPR016152">
    <property type="entry name" value="PTrfase/Anion_transptr"/>
</dbReference>
<dbReference type="GO" id="GO:0016301">
    <property type="term" value="F:kinase activity"/>
    <property type="evidence" value="ECO:0007669"/>
    <property type="project" value="UniProtKB-KW"/>
</dbReference>
<evidence type="ECO:0000256" key="2">
    <source>
        <dbReference type="ARBA" id="ARBA00022448"/>
    </source>
</evidence>
<keyword evidence="4" id="KW-0597">Phosphoprotein</keyword>
<sequence length="168" mass="18521">MIIRPNYSKECVMNLKQSLIENNSILLNQSAKNWEEAVKIGTDLLIKAGTIEPRYYDNIISKVKELGPYIILAPGLAMPHARPEEGVIKTSFALVTLTEPVFFEGEEEGVRVLLTLAGSDSDQHMQGLMEITQVLDDPESESGVDLEKILRCQSAEDVYAVIDAALSA</sequence>
<proteinExistence type="predicted"/>
<protein>
    <recommendedName>
        <fullName evidence="9">Ascorbate-specific PTS system EIIA component</fullName>
    </recommendedName>
    <alternativeName>
        <fullName evidence="10">Ascorbate-specific phosphotransferase enzyme IIA component</fullName>
    </alternativeName>
</protein>
<gene>
    <name evidence="12" type="ORF">F542_20250</name>
</gene>
<organism evidence="12 13">
    <name type="scientific">Bibersteinia trehalosi USDA-ARS-USMARC-188</name>
    <dbReference type="NCBI Taxonomy" id="1263829"/>
    <lineage>
        <taxon>Bacteria</taxon>
        <taxon>Pseudomonadati</taxon>
        <taxon>Pseudomonadota</taxon>
        <taxon>Gammaproteobacteria</taxon>
        <taxon>Pasteurellales</taxon>
        <taxon>Pasteurellaceae</taxon>
        <taxon>Bibersteinia</taxon>
    </lineage>
</organism>
<dbReference type="Proteomes" id="UP000019091">
    <property type="component" value="Chromosome"/>
</dbReference>
<dbReference type="Pfam" id="PF00359">
    <property type="entry name" value="PTS_EIIA_2"/>
    <property type="match status" value="1"/>
</dbReference>
<dbReference type="GO" id="GO:0005737">
    <property type="term" value="C:cytoplasm"/>
    <property type="evidence" value="ECO:0007669"/>
    <property type="project" value="UniProtKB-SubCell"/>
</dbReference>
<dbReference type="KEGG" id="btre:F542_20250"/>
<keyword evidence="6" id="KW-0598">Phosphotransferase system</keyword>
<dbReference type="AlphaFoldDB" id="A0A4V7ICI5"/>
<accession>A0A4V7ICI5</accession>
<evidence type="ECO:0000256" key="10">
    <source>
        <dbReference type="ARBA" id="ARBA00042072"/>
    </source>
</evidence>
<feature type="domain" description="PTS EIIA type-2" evidence="11">
    <location>
        <begin position="18"/>
        <end position="165"/>
    </location>
</feature>
<dbReference type="GO" id="GO:0009401">
    <property type="term" value="P:phosphoenolpyruvate-dependent sugar phosphotransferase system"/>
    <property type="evidence" value="ECO:0007669"/>
    <property type="project" value="UniProtKB-KW"/>
</dbReference>
<reference evidence="12 13" key="1">
    <citation type="journal article" date="2014" name="Genome Announc.">
        <title>Complete Closed Genome Sequences of Three Bibersteinia trehalosi Nasopharyngeal Isolates from Cattle with Shipping Fever.</title>
        <authorList>
            <person name="Harhay G.P."/>
            <person name="McVey D.S."/>
            <person name="Koren S."/>
            <person name="Phillippy A.M."/>
            <person name="Bono J."/>
            <person name="Harhay D.M."/>
            <person name="Clawson M.L."/>
            <person name="Heaton M.P."/>
            <person name="Chitko-McKown C.G."/>
            <person name="Korlach J."/>
            <person name="Smith T.P."/>
        </authorList>
    </citation>
    <scope>NUCLEOTIDE SEQUENCE [LARGE SCALE GENOMIC DNA]</scope>
    <source>
        <strain evidence="12 13">USDA-ARS-USMARC-188</strain>
    </source>
</reference>
<dbReference type="SUPFAM" id="SSF55804">
    <property type="entry name" value="Phoshotransferase/anion transport protein"/>
    <property type="match status" value="1"/>
</dbReference>
<comment type="function">
    <text evidence="8">The phosphoenolpyruvate-dependent sugar phosphotransferase system (sugar PTS), a major carbohydrate active transport system, catalyzes the phosphorylation of incoming sugar substrates concomitantly with their translocation across the cell membrane. The enzyme II UlaABC PTS system is involved in ascorbate transport.</text>
</comment>
<evidence type="ECO:0000259" key="11">
    <source>
        <dbReference type="PROSITE" id="PS51094"/>
    </source>
</evidence>
<dbReference type="PANTHER" id="PTHR36203">
    <property type="entry name" value="ASCORBATE-SPECIFIC PTS SYSTEM EIIA COMPONENT"/>
    <property type="match status" value="1"/>
</dbReference>
<dbReference type="InterPro" id="IPR002178">
    <property type="entry name" value="PTS_EIIA_type-2_dom"/>
</dbReference>
<dbReference type="InterPro" id="IPR051351">
    <property type="entry name" value="Ascorbate-PTS_EIIA_comp"/>
</dbReference>
<evidence type="ECO:0000256" key="1">
    <source>
        <dbReference type="ARBA" id="ARBA00004496"/>
    </source>
</evidence>
<dbReference type="Gene3D" id="3.40.930.10">
    <property type="entry name" value="Mannitol-specific EII, Chain A"/>
    <property type="match status" value="1"/>
</dbReference>
<name>A0A4V7ICI5_BIBTR</name>